<sequence>MPTMNQSHKENAMKSPVTLNGYHKFGGECSAPCGEGGVQTREVSCQQILGSGYPALAEESECLKHHPKPPNQQKCNEGKVCAKWHTGPWKPCDHLCGEGNQTRKVTCYIKNEENKIEVLDQDECAAIEPKPEETKACNVRPCEGVDWITSEWSGCDRICGLTNETRKVHCATSKGKIYADDLCEAEHKPKNYKKMRIIKYHLSIFVCSVECGEGIQTRTIFCGVSTVDGG</sequence>
<gene>
    <name evidence="3" type="ORF">NQ317_003017</name>
</gene>
<keyword evidence="4" id="KW-1185">Reference proteome</keyword>
<organism evidence="3 4">
    <name type="scientific">Molorchus minor</name>
    <dbReference type="NCBI Taxonomy" id="1323400"/>
    <lineage>
        <taxon>Eukaryota</taxon>
        <taxon>Metazoa</taxon>
        <taxon>Ecdysozoa</taxon>
        <taxon>Arthropoda</taxon>
        <taxon>Hexapoda</taxon>
        <taxon>Insecta</taxon>
        <taxon>Pterygota</taxon>
        <taxon>Neoptera</taxon>
        <taxon>Endopterygota</taxon>
        <taxon>Coleoptera</taxon>
        <taxon>Polyphaga</taxon>
        <taxon>Cucujiformia</taxon>
        <taxon>Chrysomeloidea</taxon>
        <taxon>Cerambycidae</taxon>
        <taxon>Lamiinae</taxon>
        <taxon>Monochamini</taxon>
        <taxon>Molorchus</taxon>
    </lineage>
</organism>
<evidence type="ECO:0000256" key="2">
    <source>
        <dbReference type="ARBA" id="ARBA00022525"/>
    </source>
</evidence>
<dbReference type="PANTHER" id="PTHR13723">
    <property type="entry name" value="ADAMTS A DISINTEGRIN AND METALLOPROTEASE WITH THROMBOSPONDIN MOTIFS PROTEASE"/>
    <property type="match status" value="1"/>
</dbReference>
<proteinExistence type="predicted"/>
<dbReference type="SUPFAM" id="SSF82895">
    <property type="entry name" value="TSP-1 type 1 repeat"/>
    <property type="match status" value="3"/>
</dbReference>
<comment type="subcellular location">
    <subcellularLocation>
        <location evidence="1">Secreted</location>
    </subcellularLocation>
</comment>
<dbReference type="SMART" id="SM00209">
    <property type="entry name" value="TSP1"/>
    <property type="match status" value="3"/>
</dbReference>
<dbReference type="Proteomes" id="UP001162164">
    <property type="component" value="Unassembled WGS sequence"/>
</dbReference>
<dbReference type="InterPro" id="IPR000884">
    <property type="entry name" value="TSP1_rpt"/>
</dbReference>
<dbReference type="PANTHER" id="PTHR13723:SF281">
    <property type="entry name" value="PAPILIN"/>
    <property type="match status" value="1"/>
</dbReference>
<dbReference type="Pfam" id="PF19030">
    <property type="entry name" value="TSP1_ADAMTS"/>
    <property type="match status" value="3"/>
</dbReference>
<reference evidence="3" key="1">
    <citation type="journal article" date="2023" name="Insect Mol. Biol.">
        <title>Genome sequencing provides insights into the evolution of gene families encoding plant cell wall-degrading enzymes in longhorned beetles.</title>
        <authorList>
            <person name="Shin N.R."/>
            <person name="Okamura Y."/>
            <person name="Kirsch R."/>
            <person name="Pauchet Y."/>
        </authorList>
    </citation>
    <scope>NUCLEOTIDE SEQUENCE</scope>
    <source>
        <strain evidence="3">MMC_N1</strain>
    </source>
</reference>
<dbReference type="InterPro" id="IPR050439">
    <property type="entry name" value="ADAMTS_ADAMTS-like"/>
</dbReference>
<keyword evidence="2" id="KW-0964">Secreted</keyword>
<dbReference type="EMBL" id="JAPWTJ010002286">
    <property type="protein sequence ID" value="KAJ8966836.1"/>
    <property type="molecule type" value="Genomic_DNA"/>
</dbReference>
<evidence type="ECO:0000313" key="3">
    <source>
        <dbReference type="EMBL" id="KAJ8966836.1"/>
    </source>
</evidence>
<evidence type="ECO:0000313" key="4">
    <source>
        <dbReference type="Proteomes" id="UP001162164"/>
    </source>
</evidence>
<evidence type="ECO:0000256" key="1">
    <source>
        <dbReference type="ARBA" id="ARBA00004613"/>
    </source>
</evidence>
<dbReference type="PROSITE" id="PS50092">
    <property type="entry name" value="TSP1"/>
    <property type="match status" value="2"/>
</dbReference>
<comment type="caution">
    <text evidence="3">The sequence shown here is derived from an EMBL/GenBank/DDBJ whole genome shotgun (WGS) entry which is preliminary data.</text>
</comment>
<accession>A0ABQ9IVD6</accession>
<dbReference type="InterPro" id="IPR036383">
    <property type="entry name" value="TSP1_rpt_sf"/>
</dbReference>
<dbReference type="Pfam" id="PF00090">
    <property type="entry name" value="TSP_1"/>
    <property type="match status" value="1"/>
</dbReference>
<dbReference type="Gene3D" id="2.20.100.10">
    <property type="entry name" value="Thrombospondin type-1 (TSP1) repeat"/>
    <property type="match status" value="2"/>
</dbReference>
<protein>
    <submittedName>
        <fullName evidence="3">Uncharacterized protein</fullName>
    </submittedName>
</protein>
<name>A0ABQ9IVD6_9CUCU</name>